<evidence type="ECO:0000256" key="2">
    <source>
        <dbReference type="ARBA" id="ARBA00023319"/>
    </source>
</evidence>
<keyword evidence="6" id="KW-1185">Reference proteome</keyword>
<evidence type="ECO:0000256" key="1">
    <source>
        <dbReference type="ARBA" id="ARBA00023157"/>
    </source>
</evidence>
<dbReference type="InterPro" id="IPR003599">
    <property type="entry name" value="Ig_sub"/>
</dbReference>
<sequence>MHFVRQLNNITRDSGKSVKLNCEVTGEPPPLRIQWYMNEVPIGGSDGAGGGGGGDGGNSEKKSKPRLTVKRFQSRHKNGLGSRLRINKLEVHDKGFFTCKATNGIEEIQSTAILIVKVNRF</sequence>
<dbReference type="GO" id="GO:0098632">
    <property type="term" value="F:cell-cell adhesion mediator activity"/>
    <property type="evidence" value="ECO:0007669"/>
    <property type="project" value="TreeGrafter"/>
</dbReference>
<dbReference type="EnsemblMetazoa" id="XM_008191285.1">
    <property type="protein sequence ID" value="XP_008189507.1"/>
    <property type="gene ID" value="LOC103311614"/>
</dbReference>
<dbReference type="PANTHER" id="PTHR10075">
    <property type="entry name" value="BASIGIN RELATED"/>
    <property type="match status" value="1"/>
</dbReference>
<reference evidence="6" key="1">
    <citation type="submission" date="2010-06" db="EMBL/GenBank/DDBJ databases">
        <authorList>
            <person name="Jiang H."/>
            <person name="Abraham K."/>
            <person name="Ali S."/>
            <person name="Alsbrooks S.L."/>
            <person name="Anim B.N."/>
            <person name="Anosike U.S."/>
            <person name="Attaway T."/>
            <person name="Bandaranaike D.P."/>
            <person name="Battles P.K."/>
            <person name="Bell S.N."/>
            <person name="Bell A.V."/>
            <person name="Beltran B."/>
            <person name="Bickham C."/>
            <person name="Bustamante Y."/>
            <person name="Caleb T."/>
            <person name="Canada A."/>
            <person name="Cardenas V."/>
            <person name="Carter K."/>
            <person name="Chacko J."/>
            <person name="Chandrabose M.N."/>
            <person name="Chavez D."/>
            <person name="Chavez A."/>
            <person name="Chen L."/>
            <person name="Chu H.-S."/>
            <person name="Claassen K.J."/>
            <person name="Cockrell R."/>
            <person name="Collins M."/>
            <person name="Cooper J.A."/>
            <person name="Cree A."/>
            <person name="Curry S.M."/>
            <person name="Da Y."/>
            <person name="Dao M.D."/>
            <person name="Das B."/>
            <person name="Davila M.-L."/>
            <person name="Davy-Carroll L."/>
            <person name="Denson S."/>
            <person name="Dinh H."/>
            <person name="Ebong V.E."/>
            <person name="Edwards J.R."/>
            <person name="Egan A."/>
            <person name="El-Daye J."/>
            <person name="Escobedo L."/>
            <person name="Fernandez S."/>
            <person name="Fernando P.R."/>
            <person name="Flagg N."/>
            <person name="Forbes L.D."/>
            <person name="Fowler R.G."/>
            <person name="Fu Q."/>
            <person name="Gabisi R.A."/>
            <person name="Ganer J."/>
            <person name="Garbino Pronczuk A."/>
            <person name="Garcia R.M."/>
            <person name="Garner T."/>
            <person name="Garrett T.E."/>
            <person name="Gonzalez D.A."/>
            <person name="Hamid H."/>
            <person name="Hawkins E.S."/>
            <person name="Hirani K."/>
            <person name="Hogues M.E."/>
            <person name="Hollins B."/>
            <person name="Hsiao C.-H."/>
            <person name="Jabil R."/>
            <person name="James M.L."/>
            <person name="Jhangiani S.N."/>
            <person name="Johnson B."/>
            <person name="Johnson Q."/>
            <person name="Joshi V."/>
            <person name="Kalu J.B."/>
            <person name="Kam C."/>
            <person name="Kashfia A."/>
            <person name="Keebler J."/>
            <person name="Kisamo H."/>
            <person name="Kovar C.L."/>
            <person name="Lago L.A."/>
            <person name="Lai C.-Y."/>
            <person name="Laidlaw J."/>
            <person name="Lara F."/>
            <person name="Le T.-K."/>
            <person name="Lee S.L."/>
            <person name="Legall F.H."/>
            <person name="Lemon S.J."/>
            <person name="Lewis L.R."/>
            <person name="Li B."/>
            <person name="Liu Y."/>
            <person name="Liu Y.-S."/>
            <person name="Lopez J."/>
            <person name="Lozado R.J."/>
            <person name="Lu J."/>
            <person name="Madu R.C."/>
            <person name="Maheshwari M."/>
            <person name="Maheshwari R."/>
            <person name="Malloy K."/>
            <person name="Martinez E."/>
            <person name="Mathew T."/>
            <person name="Mercado I.C."/>
            <person name="Mercado C."/>
            <person name="Meyer B."/>
            <person name="Montgomery K."/>
            <person name="Morgan M.B."/>
            <person name="Munidasa M."/>
            <person name="Nazareth L.V."/>
            <person name="Nelson J."/>
            <person name="Ng B.M."/>
            <person name="Nguyen N.B."/>
            <person name="Nguyen P.Q."/>
            <person name="Nguyen T."/>
            <person name="Obregon M."/>
            <person name="Okwuonu G.O."/>
            <person name="Onwere C.G."/>
            <person name="Orozco G."/>
            <person name="Parra A."/>
            <person name="Patel S."/>
            <person name="Patil S."/>
            <person name="Perez A."/>
            <person name="Perez Y."/>
            <person name="Pham C."/>
            <person name="Primus E.L."/>
            <person name="Pu L.-L."/>
            <person name="Puazo M."/>
            <person name="Qin X."/>
            <person name="Quiroz J.B."/>
            <person name="Reese J."/>
            <person name="Richards S."/>
            <person name="Rives C.M."/>
            <person name="Robberts R."/>
            <person name="Ruiz S.J."/>
            <person name="Ruiz M.J."/>
            <person name="Santibanez J."/>
            <person name="Schneider B.W."/>
            <person name="Sisson I."/>
            <person name="Smith M."/>
            <person name="Sodergren E."/>
            <person name="Song X.-Z."/>
            <person name="Song B.B."/>
            <person name="Summersgill H."/>
            <person name="Thelus R."/>
            <person name="Thornton R.D."/>
            <person name="Trejos Z.Y."/>
            <person name="Usmani K."/>
            <person name="Vattathil S."/>
            <person name="Villasana D."/>
            <person name="Walker D.L."/>
            <person name="Wang S."/>
            <person name="Wang K."/>
            <person name="White C.S."/>
            <person name="Williams A.C."/>
            <person name="Williamson J."/>
            <person name="Wilson K."/>
            <person name="Woghiren I.O."/>
            <person name="Woodworth J.R."/>
            <person name="Worley K.C."/>
            <person name="Wright R.A."/>
            <person name="Wu W."/>
            <person name="Young L."/>
            <person name="Zhang L."/>
            <person name="Zhang J."/>
            <person name="Zhu Y."/>
            <person name="Muzny D.M."/>
            <person name="Weinstock G."/>
            <person name="Gibbs R.A."/>
        </authorList>
    </citation>
    <scope>NUCLEOTIDE SEQUENCE [LARGE SCALE GENOMIC DNA]</scope>
    <source>
        <strain evidence="6">LSR1</strain>
    </source>
</reference>
<organism evidence="5 6">
    <name type="scientific">Acyrthosiphon pisum</name>
    <name type="common">Pea aphid</name>
    <dbReference type="NCBI Taxonomy" id="7029"/>
    <lineage>
        <taxon>Eukaryota</taxon>
        <taxon>Metazoa</taxon>
        <taxon>Ecdysozoa</taxon>
        <taxon>Arthropoda</taxon>
        <taxon>Hexapoda</taxon>
        <taxon>Insecta</taxon>
        <taxon>Pterygota</taxon>
        <taxon>Neoptera</taxon>
        <taxon>Paraneoptera</taxon>
        <taxon>Hemiptera</taxon>
        <taxon>Sternorrhyncha</taxon>
        <taxon>Aphidomorpha</taxon>
        <taxon>Aphidoidea</taxon>
        <taxon>Aphididae</taxon>
        <taxon>Macrosiphini</taxon>
        <taxon>Acyrthosiphon</taxon>
    </lineage>
</organism>
<feature type="domain" description="Ig-like" evidence="4">
    <location>
        <begin position="1"/>
        <end position="115"/>
    </location>
</feature>
<evidence type="ECO:0000313" key="5">
    <source>
        <dbReference type="EnsemblMetazoa" id="XP_008189507.1"/>
    </source>
</evidence>
<dbReference type="InterPro" id="IPR007110">
    <property type="entry name" value="Ig-like_dom"/>
</dbReference>
<dbReference type="AlphaFoldDB" id="A0A8R2BAD9"/>
<dbReference type="InterPro" id="IPR036179">
    <property type="entry name" value="Ig-like_dom_sf"/>
</dbReference>
<dbReference type="KEGG" id="api:103311614"/>
<dbReference type="SUPFAM" id="SSF48726">
    <property type="entry name" value="Immunoglobulin"/>
    <property type="match status" value="1"/>
</dbReference>
<proteinExistence type="predicted"/>
<dbReference type="PROSITE" id="PS50835">
    <property type="entry name" value="IG_LIKE"/>
    <property type="match status" value="1"/>
</dbReference>
<dbReference type="SMART" id="SM00408">
    <property type="entry name" value="IGc2"/>
    <property type="match status" value="1"/>
</dbReference>
<dbReference type="GO" id="GO:0007156">
    <property type="term" value="P:homophilic cell adhesion via plasma membrane adhesion molecules"/>
    <property type="evidence" value="ECO:0007669"/>
    <property type="project" value="TreeGrafter"/>
</dbReference>
<dbReference type="OrthoDB" id="10005095at2759"/>
<evidence type="ECO:0000313" key="6">
    <source>
        <dbReference type="Proteomes" id="UP000007819"/>
    </source>
</evidence>
<dbReference type="FunFam" id="2.60.40.10:FF:000032">
    <property type="entry name" value="palladin isoform X1"/>
    <property type="match status" value="1"/>
</dbReference>
<keyword evidence="1" id="KW-1015">Disulfide bond</keyword>
<dbReference type="InterPro" id="IPR013783">
    <property type="entry name" value="Ig-like_fold"/>
</dbReference>
<dbReference type="PANTHER" id="PTHR10075:SF100">
    <property type="entry name" value="FASCICLIN-2"/>
    <property type="match status" value="1"/>
</dbReference>
<evidence type="ECO:0000259" key="4">
    <source>
        <dbReference type="PROSITE" id="PS50835"/>
    </source>
</evidence>
<dbReference type="Pfam" id="PF13927">
    <property type="entry name" value="Ig_3"/>
    <property type="match status" value="1"/>
</dbReference>
<dbReference type="GO" id="GO:0005886">
    <property type="term" value="C:plasma membrane"/>
    <property type="evidence" value="ECO:0007669"/>
    <property type="project" value="TreeGrafter"/>
</dbReference>
<feature type="compositionally biased region" description="Gly residues" evidence="3">
    <location>
        <begin position="44"/>
        <end position="57"/>
    </location>
</feature>
<dbReference type="InterPro" id="IPR003598">
    <property type="entry name" value="Ig_sub2"/>
</dbReference>
<dbReference type="Gene3D" id="2.60.40.10">
    <property type="entry name" value="Immunoglobulins"/>
    <property type="match status" value="1"/>
</dbReference>
<feature type="region of interest" description="Disordered" evidence="3">
    <location>
        <begin position="42"/>
        <end position="68"/>
    </location>
</feature>
<dbReference type="Proteomes" id="UP000007819">
    <property type="component" value="Unassembled WGS sequence"/>
</dbReference>
<protein>
    <recommendedName>
        <fullName evidence="4">Ig-like domain-containing protein</fullName>
    </recommendedName>
</protein>
<dbReference type="SMART" id="SM00409">
    <property type="entry name" value="IG"/>
    <property type="match status" value="1"/>
</dbReference>
<keyword evidence="2" id="KW-0393">Immunoglobulin domain</keyword>
<dbReference type="RefSeq" id="XP_008189507.1">
    <property type="nucleotide sequence ID" value="XM_008191285.1"/>
</dbReference>
<dbReference type="GO" id="GO:0007411">
    <property type="term" value="P:axon guidance"/>
    <property type="evidence" value="ECO:0007669"/>
    <property type="project" value="TreeGrafter"/>
</dbReference>
<dbReference type="GeneID" id="103311614"/>
<dbReference type="GO" id="GO:0030424">
    <property type="term" value="C:axon"/>
    <property type="evidence" value="ECO:0007669"/>
    <property type="project" value="TreeGrafter"/>
</dbReference>
<evidence type="ECO:0000256" key="3">
    <source>
        <dbReference type="SAM" id="MobiDB-lite"/>
    </source>
</evidence>
<reference evidence="5" key="2">
    <citation type="submission" date="2022-06" db="UniProtKB">
        <authorList>
            <consortium name="EnsemblMetazoa"/>
        </authorList>
    </citation>
    <scope>IDENTIFICATION</scope>
</reference>
<accession>A0A8R2BAD9</accession>
<dbReference type="GO" id="GO:0070593">
    <property type="term" value="P:dendrite self-avoidance"/>
    <property type="evidence" value="ECO:0007669"/>
    <property type="project" value="TreeGrafter"/>
</dbReference>
<name>A0A8R2BAD9_ACYPI</name>